<dbReference type="Pfam" id="PF10431">
    <property type="entry name" value="ClpB_D2-small"/>
    <property type="match status" value="1"/>
</dbReference>
<feature type="domain" description="ATPase AAA-type core" evidence="3">
    <location>
        <begin position="1"/>
        <end position="105"/>
    </location>
</feature>
<keyword evidence="1" id="KW-0547">Nucleotide-binding</keyword>
<dbReference type="Proteomes" id="UP000184267">
    <property type="component" value="Unassembled WGS sequence"/>
</dbReference>
<dbReference type="InterPro" id="IPR019489">
    <property type="entry name" value="Clp_ATPase_C"/>
</dbReference>
<keyword evidence="7" id="KW-1185">Reference proteome</keyword>
<evidence type="ECO:0000313" key="6">
    <source>
        <dbReference type="EMBL" id="OJT09989.1"/>
    </source>
</evidence>
<reference evidence="6 7" key="1">
    <citation type="submission" date="2016-10" db="EMBL/GenBank/DDBJ databases">
        <title>Genome sequence of the basidiomycete white-rot fungus Trametes pubescens.</title>
        <authorList>
            <person name="Makela M.R."/>
            <person name="Granchi Z."/>
            <person name="Peng M."/>
            <person name="De Vries R.P."/>
            <person name="Grigoriev I."/>
            <person name="Riley R."/>
            <person name="Hilden K."/>
        </authorList>
    </citation>
    <scope>NUCLEOTIDE SEQUENCE [LARGE SCALE GENOMIC DNA]</scope>
    <source>
        <strain evidence="6 7">FBCC735</strain>
    </source>
</reference>
<dbReference type="GO" id="GO:0043335">
    <property type="term" value="P:protein unfolding"/>
    <property type="evidence" value="ECO:0007669"/>
    <property type="project" value="TreeGrafter"/>
</dbReference>
<proteinExistence type="predicted"/>
<dbReference type="GO" id="GO:0051087">
    <property type="term" value="F:protein-folding chaperone binding"/>
    <property type="evidence" value="ECO:0007669"/>
    <property type="project" value="TreeGrafter"/>
</dbReference>
<accession>A0A1M2VQV1</accession>
<dbReference type="OrthoDB" id="47330at2759"/>
<keyword evidence="2" id="KW-0067">ATP-binding</keyword>
<dbReference type="EMBL" id="MNAD01001600">
    <property type="protein sequence ID" value="OJT03722.1"/>
    <property type="molecule type" value="Genomic_DNA"/>
</dbReference>
<dbReference type="STRING" id="154538.A0A1M2VQV1"/>
<dbReference type="GO" id="GO:0016887">
    <property type="term" value="F:ATP hydrolysis activity"/>
    <property type="evidence" value="ECO:0007669"/>
    <property type="project" value="InterPro"/>
</dbReference>
<dbReference type="AlphaFoldDB" id="A0A1M2VQV1"/>
<gene>
    <name evidence="6" type="ORF">TRAPUB_13529</name>
    <name evidence="5" type="ORF">TRAPUB_5626</name>
</gene>
<dbReference type="PANTHER" id="PTHR11638:SF18">
    <property type="entry name" value="HEAT SHOCK PROTEIN 104"/>
    <property type="match status" value="1"/>
</dbReference>
<evidence type="ECO:0000259" key="3">
    <source>
        <dbReference type="Pfam" id="PF07724"/>
    </source>
</evidence>
<dbReference type="PANTHER" id="PTHR11638">
    <property type="entry name" value="ATP-DEPENDENT CLP PROTEASE"/>
    <property type="match status" value="1"/>
</dbReference>
<dbReference type="GO" id="GO:0042026">
    <property type="term" value="P:protein refolding"/>
    <property type="evidence" value="ECO:0007669"/>
    <property type="project" value="TreeGrafter"/>
</dbReference>
<dbReference type="InterPro" id="IPR027417">
    <property type="entry name" value="P-loop_NTPase"/>
</dbReference>
<evidence type="ECO:0000259" key="4">
    <source>
        <dbReference type="Pfam" id="PF10431"/>
    </source>
</evidence>
<sequence length="190" mass="21994">LATLLFNSPDVMVRTELRVLREALHRASQFHWCPPGGYVSHDQGKQLTEYIRRKPYSIVLIDEVEKVSREFYTLFLQVLDDGRLTDGQGRIGDFCNKIIIRQGSSSGAIRNRFPLEFINWIDEIVILHTLSRANVLEVVHIRLKQVQDRLMDRKMTLEFDDTAKNYLMPIGCSPAWTARSRKSCSVRSRS</sequence>
<dbReference type="InterPro" id="IPR050130">
    <property type="entry name" value="ClpA_ClpB"/>
</dbReference>
<dbReference type="Gene3D" id="3.40.50.300">
    <property type="entry name" value="P-loop containing nucleotide triphosphate hydrolases"/>
    <property type="match status" value="1"/>
</dbReference>
<name>A0A1M2VQV1_TRAPU</name>
<dbReference type="Gene3D" id="1.10.8.60">
    <property type="match status" value="1"/>
</dbReference>
<dbReference type="OMA" id="SARDWMA"/>
<evidence type="ECO:0000256" key="1">
    <source>
        <dbReference type="ARBA" id="ARBA00022741"/>
    </source>
</evidence>
<evidence type="ECO:0000256" key="2">
    <source>
        <dbReference type="ARBA" id="ARBA00022840"/>
    </source>
</evidence>
<dbReference type="GO" id="GO:0070370">
    <property type="term" value="P:cellular heat acclimation"/>
    <property type="evidence" value="ECO:0007669"/>
    <property type="project" value="TreeGrafter"/>
</dbReference>
<dbReference type="GO" id="GO:0005829">
    <property type="term" value="C:cytosol"/>
    <property type="evidence" value="ECO:0007669"/>
    <property type="project" value="TreeGrafter"/>
</dbReference>
<dbReference type="GO" id="GO:0051082">
    <property type="term" value="F:unfolded protein binding"/>
    <property type="evidence" value="ECO:0007669"/>
    <property type="project" value="TreeGrafter"/>
</dbReference>
<evidence type="ECO:0000313" key="7">
    <source>
        <dbReference type="Proteomes" id="UP000184267"/>
    </source>
</evidence>
<dbReference type="GO" id="GO:0005524">
    <property type="term" value="F:ATP binding"/>
    <property type="evidence" value="ECO:0007669"/>
    <property type="project" value="UniProtKB-KW"/>
</dbReference>
<comment type="caution">
    <text evidence="6">The sequence shown here is derived from an EMBL/GenBank/DDBJ whole genome shotgun (WGS) entry which is preliminary data.</text>
</comment>
<dbReference type="Pfam" id="PF07724">
    <property type="entry name" value="AAA_2"/>
    <property type="match status" value="1"/>
</dbReference>
<feature type="non-terminal residue" evidence="6">
    <location>
        <position position="1"/>
    </location>
</feature>
<dbReference type="EMBL" id="MNAD01000839">
    <property type="protein sequence ID" value="OJT09989.1"/>
    <property type="molecule type" value="Genomic_DNA"/>
</dbReference>
<dbReference type="InterPro" id="IPR003959">
    <property type="entry name" value="ATPase_AAA_core"/>
</dbReference>
<dbReference type="SUPFAM" id="SSF52540">
    <property type="entry name" value="P-loop containing nucleoside triphosphate hydrolases"/>
    <property type="match status" value="1"/>
</dbReference>
<organism evidence="6 7">
    <name type="scientific">Trametes pubescens</name>
    <name type="common">White-rot fungus</name>
    <dbReference type="NCBI Taxonomy" id="154538"/>
    <lineage>
        <taxon>Eukaryota</taxon>
        <taxon>Fungi</taxon>
        <taxon>Dikarya</taxon>
        <taxon>Basidiomycota</taxon>
        <taxon>Agaricomycotina</taxon>
        <taxon>Agaricomycetes</taxon>
        <taxon>Polyporales</taxon>
        <taxon>Polyporaceae</taxon>
        <taxon>Trametes</taxon>
    </lineage>
</organism>
<evidence type="ECO:0000313" key="5">
    <source>
        <dbReference type="EMBL" id="OJT03722.1"/>
    </source>
</evidence>
<protein>
    <submittedName>
        <fullName evidence="6">Chaperone protein ClpB</fullName>
    </submittedName>
</protein>
<feature type="domain" description="Clp ATPase C-terminal" evidence="4">
    <location>
        <begin position="130"/>
        <end position="180"/>
    </location>
</feature>